<dbReference type="Proteomes" id="UP000790709">
    <property type="component" value="Unassembled WGS sequence"/>
</dbReference>
<gene>
    <name evidence="1" type="ORF">BV22DRAFT_1060744</name>
</gene>
<keyword evidence="2" id="KW-1185">Reference proteome</keyword>
<comment type="caution">
    <text evidence="1">The sequence shown here is derived from an EMBL/GenBank/DDBJ whole genome shotgun (WGS) entry which is preliminary data.</text>
</comment>
<name>A0ACB8BNW9_9AGAM</name>
<evidence type="ECO:0000313" key="1">
    <source>
        <dbReference type="EMBL" id="KAH7927595.1"/>
    </source>
</evidence>
<evidence type="ECO:0000313" key="2">
    <source>
        <dbReference type="Proteomes" id="UP000790709"/>
    </source>
</evidence>
<dbReference type="EMBL" id="MU266364">
    <property type="protein sequence ID" value="KAH7927595.1"/>
    <property type="molecule type" value="Genomic_DNA"/>
</dbReference>
<protein>
    <submittedName>
        <fullName evidence="1">Uncharacterized protein</fullName>
    </submittedName>
</protein>
<reference evidence="1" key="1">
    <citation type="journal article" date="2021" name="New Phytol.">
        <title>Evolutionary innovations through gain and loss of genes in the ectomycorrhizal Boletales.</title>
        <authorList>
            <person name="Wu G."/>
            <person name="Miyauchi S."/>
            <person name="Morin E."/>
            <person name="Kuo A."/>
            <person name="Drula E."/>
            <person name="Varga T."/>
            <person name="Kohler A."/>
            <person name="Feng B."/>
            <person name="Cao Y."/>
            <person name="Lipzen A."/>
            <person name="Daum C."/>
            <person name="Hundley H."/>
            <person name="Pangilinan J."/>
            <person name="Johnson J."/>
            <person name="Barry K."/>
            <person name="LaButti K."/>
            <person name="Ng V."/>
            <person name="Ahrendt S."/>
            <person name="Min B."/>
            <person name="Choi I.G."/>
            <person name="Park H."/>
            <person name="Plett J.M."/>
            <person name="Magnuson J."/>
            <person name="Spatafora J.W."/>
            <person name="Nagy L.G."/>
            <person name="Henrissat B."/>
            <person name="Grigoriev I.V."/>
            <person name="Yang Z.L."/>
            <person name="Xu J."/>
            <person name="Martin F.M."/>
        </authorList>
    </citation>
    <scope>NUCLEOTIDE SEQUENCE</scope>
    <source>
        <strain evidence="1">KUC20120723A-06</strain>
    </source>
</reference>
<organism evidence="1 2">
    <name type="scientific">Leucogyrophana mollusca</name>
    <dbReference type="NCBI Taxonomy" id="85980"/>
    <lineage>
        <taxon>Eukaryota</taxon>
        <taxon>Fungi</taxon>
        <taxon>Dikarya</taxon>
        <taxon>Basidiomycota</taxon>
        <taxon>Agaricomycotina</taxon>
        <taxon>Agaricomycetes</taxon>
        <taxon>Agaricomycetidae</taxon>
        <taxon>Boletales</taxon>
        <taxon>Boletales incertae sedis</taxon>
        <taxon>Leucogyrophana</taxon>
    </lineage>
</organism>
<proteinExistence type="predicted"/>
<sequence>MEAPPLFFGYKIFAALDLLSSACNSEGAMTLLLHYRLMSSGDSISRSFFLFVVSLLIVTGQCMGFSKQIQGLNRFHSRCFRHLCYIVLIGRLSGVVCMNCCVKA</sequence>
<accession>A0ACB8BNW9</accession>